<accession>A0A1G2MB17</accession>
<dbReference type="InterPro" id="IPR002925">
    <property type="entry name" value="Dienelactn_hydro"/>
</dbReference>
<name>A0A1G2MB17_9BACT</name>
<feature type="domain" description="Dienelactone hydrolase" evidence="1">
    <location>
        <begin position="20"/>
        <end position="235"/>
    </location>
</feature>
<dbReference type="Proteomes" id="UP000178121">
    <property type="component" value="Unassembled WGS sequence"/>
</dbReference>
<dbReference type="PANTHER" id="PTHR46623">
    <property type="entry name" value="CARBOXYMETHYLENEBUTENOLIDASE-RELATED"/>
    <property type="match status" value="1"/>
</dbReference>
<dbReference type="PANTHER" id="PTHR46623:SF6">
    <property type="entry name" value="ALPHA_BETA-HYDROLASES SUPERFAMILY PROTEIN"/>
    <property type="match status" value="1"/>
</dbReference>
<reference evidence="2 3" key="1">
    <citation type="journal article" date="2016" name="Nat. Commun.">
        <title>Thousands of microbial genomes shed light on interconnected biogeochemical processes in an aquifer system.</title>
        <authorList>
            <person name="Anantharaman K."/>
            <person name="Brown C.T."/>
            <person name="Hug L.A."/>
            <person name="Sharon I."/>
            <person name="Castelle C.J."/>
            <person name="Probst A.J."/>
            <person name="Thomas B.C."/>
            <person name="Singh A."/>
            <person name="Wilkins M.J."/>
            <person name="Karaoz U."/>
            <person name="Brodie E.L."/>
            <person name="Williams K.H."/>
            <person name="Hubbard S.S."/>
            <person name="Banfield J.F."/>
        </authorList>
    </citation>
    <scope>NUCLEOTIDE SEQUENCE [LARGE SCALE GENOMIC DNA]</scope>
</reference>
<organism evidence="2 3">
    <name type="scientific">Candidatus Taylorbacteria bacterium RIFCSPHIGHO2_01_FULL_51_15</name>
    <dbReference type="NCBI Taxonomy" id="1802304"/>
    <lineage>
        <taxon>Bacteria</taxon>
        <taxon>Candidatus Tayloriibacteriota</taxon>
    </lineage>
</organism>
<dbReference type="InterPro" id="IPR051049">
    <property type="entry name" value="Dienelactone_hydrolase-like"/>
</dbReference>
<evidence type="ECO:0000313" key="2">
    <source>
        <dbReference type="EMBL" id="OHA20924.1"/>
    </source>
</evidence>
<comment type="caution">
    <text evidence="2">The sequence shown here is derived from an EMBL/GenBank/DDBJ whole genome shotgun (WGS) entry which is preliminary data.</text>
</comment>
<dbReference type="AlphaFoldDB" id="A0A1G2MB17"/>
<dbReference type="Gene3D" id="3.40.50.1820">
    <property type="entry name" value="alpha/beta hydrolase"/>
    <property type="match status" value="1"/>
</dbReference>
<evidence type="ECO:0000313" key="3">
    <source>
        <dbReference type="Proteomes" id="UP000178121"/>
    </source>
</evidence>
<keyword evidence="2" id="KW-0378">Hydrolase</keyword>
<protein>
    <submittedName>
        <fullName evidence="2">Dienelactone hydrolase</fullName>
    </submittedName>
</protein>
<dbReference type="EMBL" id="MHRI01000018">
    <property type="protein sequence ID" value="OHA20924.1"/>
    <property type="molecule type" value="Genomic_DNA"/>
</dbReference>
<evidence type="ECO:0000259" key="1">
    <source>
        <dbReference type="Pfam" id="PF01738"/>
    </source>
</evidence>
<sequence>MSHNIETGWVELSVSDGTEMSAYMAHRTGVSNLPGLIVIQEAFGVNAHIRDVALRFAKEGYAAIAPDLYHRTASRFEGAYTDFDAIQPHRTELTDARLEADLSAAHMWLLSQEFVDKERVAAVGYCMGGRAAYVANATLPLRAAVSYYGGRIAPDLLPRAKDMHGPILLCWGGLDNHIPPEAYRAVSDALREAKKPYVEAVFSEGDHGFFCDERPSYNPKAAREAWVLTLQFLKDNLA</sequence>
<dbReference type="GO" id="GO:0016787">
    <property type="term" value="F:hydrolase activity"/>
    <property type="evidence" value="ECO:0007669"/>
    <property type="project" value="UniProtKB-KW"/>
</dbReference>
<dbReference type="Pfam" id="PF01738">
    <property type="entry name" value="DLH"/>
    <property type="match status" value="1"/>
</dbReference>
<dbReference type="SUPFAM" id="SSF53474">
    <property type="entry name" value="alpha/beta-Hydrolases"/>
    <property type="match status" value="1"/>
</dbReference>
<gene>
    <name evidence="2" type="ORF">A2849_01930</name>
</gene>
<dbReference type="InterPro" id="IPR029058">
    <property type="entry name" value="AB_hydrolase_fold"/>
</dbReference>
<proteinExistence type="predicted"/>